<evidence type="ECO:0000256" key="3">
    <source>
        <dbReference type="ARBA" id="ARBA00022759"/>
    </source>
</evidence>
<keyword evidence="3" id="KW-0255">Endonuclease</keyword>
<keyword evidence="7" id="KW-0695">RNA-directed DNA polymerase</keyword>
<dbReference type="Proteomes" id="UP000006727">
    <property type="component" value="Chromosome 4"/>
</dbReference>
<dbReference type="InterPro" id="IPR039537">
    <property type="entry name" value="Retrotran_Ty1/copia-like"/>
</dbReference>
<dbReference type="GO" id="GO:0003964">
    <property type="term" value="F:RNA-directed DNA polymerase activity"/>
    <property type="evidence" value="ECO:0007669"/>
    <property type="project" value="UniProtKB-KW"/>
</dbReference>
<evidence type="ECO:0000256" key="9">
    <source>
        <dbReference type="ARBA" id="ARBA00023172"/>
    </source>
</evidence>
<evidence type="ECO:0000256" key="8">
    <source>
        <dbReference type="ARBA" id="ARBA00022932"/>
    </source>
</evidence>
<evidence type="ECO:0000259" key="11">
    <source>
        <dbReference type="Pfam" id="PF25597"/>
    </source>
</evidence>
<keyword evidence="8" id="KW-0239">DNA-directed DNA polymerase</keyword>
<proteinExistence type="predicted"/>
<name>A0A2K1KMB6_PHYPA</name>
<evidence type="ECO:0000256" key="1">
    <source>
        <dbReference type="ARBA" id="ARBA00022722"/>
    </source>
</evidence>
<dbReference type="EMBL" id="ABEU02000004">
    <property type="protein sequence ID" value="PNR54930.1"/>
    <property type="molecule type" value="Genomic_DNA"/>
</dbReference>
<reference evidence="13" key="3">
    <citation type="submission" date="2020-12" db="UniProtKB">
        <authorList>
            <consortium name="EnsemblPlants"/>
        </authorList>
    </citation>
    <scope>IDENTIFICATION</scope>
</reference>
<keyword evidence="8" id="KW-0808">Transferase</keyword>
<sequence length="347" mass="38232">MLHEAQLSRSYWGEAVTCAAYIQNRLPTKAIPSHTTPFEMWHKQKPDLIHIRVFGSRCYAKIPDPLRVKLDVKTEACIFLGYSPVSKGYKVQLLRTGATVVSRDVIFQKEPAPPRQHVKASPSPDARLQEDPHFFLPSGSQPPATPPARVSTREPQHPLSDAPQVPSDQHQRPPSLPVTNPLDDHLSSAAPEPDAADGPSPGLSNFHFLLPLAPDSARAQSRLEQSSLPKVPPLLPARPSPRHDVRSPTGLALMPHLGHHKQAPSTDHVADSPVESPHGTSPVPVRKASRTNKGVPPPRHGLPLTQDPLRVETVSPRMVYGHKQIFTYPRLHKFCCGWECLCVTEPL</sequence>
<dbReference type="GO" id="GO:0006310">
    <property type="term" value="P:DNA recombination"/>
    <property type="evidence" value="ECO:0007669"/>
    <property type="project" value="UniProtKB-KW"/>
</dbReference>
<keyword evidence="5" id="KW-0460">Magnesium</keyword>
<evidence type="ECO:0000313" key="12">
    <source>
        <dbReference type="EMBL" id="PNR54930.1"/>
    </source>
</evidence>
<accession>A0A2K1KMB6</accession>
<evidence type="ECO:0000256" key="10">
    <source>
        <dbReference type="SAM" id="MobiDB-lite"/>
    </source>
</evidence>
<dbReference type="InParanoid" id="A0A2K1KMB6"/>
<dbReference type="Gramene" id="Pp3c4_5910V3.1">
    <property type="protein sequence ID" value="PAC:32922345.CDS.1"/>
    <property type="gene ID" value="Pp3c4_5910"/>
</dbReference>
<dbReference type="GO" id="GO:0004519">
    <property type="term" value="F:endonuclease activity"/>
    <property type="evidence" value="ECO:0007669"/>
    <property type="project" value="UniProtKB-KW"/>
</dbReference>
<keyword evidence="2" id="KW-0479">Metal-binding</keyword>
<evidence type="ECO:0000256" key="6">
    <source>
        <dbReference type="ARBA" id="ARBA00022908"/>
    </source>
</evidence>
<keyword evidence="8" id="KW-0548">Nucleotidyltransferase</keyword>
<keyword evidence="14" id="KW-1185">Reference proteome</keyword>
<keyword evidence="1" id="KW-0540">Nuclease</keyword>
<dbReference type="GO" id="GO:0016787">
    <property type="term" value="F:hydrolase activity"/>
    <property type="evidence" value="ECO:0007669"/>
    <property type="project" value="UniProtKB-KW"/>
</dbReference>
<evidence type="ECO:0000313" key="14">
    <source>
        <dbReference type="Proteomes" id="UP000006727"/>
    </source>
</evidence>
<gene>
    <name evidence="12" type="ORF">PHYPA_005823</name>
</gene>
<dbReference type="GO" id="GO:0015074">
    <property type="term" value="P:DNA integration"/>
    <property type="evidence" value="ECO:0007669"/>
    <property type="project" value="UniProtKB-KW"/>
</dbReference>
<keyword evidence="6" id="KW-0229">DNA integration</keyword>
<dbReference type="AlphaFoldDB" id="A0A2K1KMB6"/>
<organism evidence="12">
    <name type="scientific">Physcomitrium patens</name>
    <name type="common">Spreading-leaved earth moss</name>
    <name type="synonym">Physcomitrella patens</name>
    <dbReference type="NCBI Taxonomy" id="3218"/>
    <lineage>
        <taxon>Eukaryota</taxon>
        <taxon>Viridiplantae</taxon>
        <taxon>Streptophyta</taxon>
        <taxon>Embryophyta</taxon>
        <taxon>Bryophyta</taxon>
        <taxon>Bryophytina</taxon>
        <taxon>Bryopsida</taxon>
        <taxon>Funariidae</taxon>
        <taxon>Funariales</taxon>
        <taxon>Funariaceae</taxon>
        <taxon>Physcomitrium</taxon>
    </lineage>
</organism>
<dbReference type="GO" id="GO:0003887">
    <property type="term" value="F:DNA-directed DNA polymerase activity"/>
    <property type="evidence" value="ECO:0007669"/>
    <property type="project" value="UniProtKB-KW"/>
</dbReference>
<dbReference type="GO" id="GO:0046872">
    <property type="term" value="F:metal ion binding"/>
    <property type="evidence" value="ECO:0007669"/>
    <property type="project" value="UniProtKB-KW"/>
</dbReference>
<keyword evidence="9" id="KW-0233">DNA recombination</keyword>
<feature type="compositionally biased region" description="Polar residues" evidence="10">
    <location>
        <begin position="218"/>
        <end position="228"/>
    </location>
</feature>
<dbReference type="InterPro" id="IPR057670">
    <property type="entry name" value="SH3_retrovirus"/>
</dbReference>
<feature type="domain" description="Retroviral polymerase SH3-like" evidence="11">
    <location>
        <begin position="56"/>
        <end position="116"/>
    </location>
</feature>
<evidence type="ECO:0000256" key="7">
    <source>
        <dbReference type="ARBA" id="ARBA00022918"/>
    </source>
</evidence>
<dbReference type="EnsemblPlants" id="Pp3c4_5910V3.1">
    <property type="protein sequence ID" value="PAC:32922345.CDS.1"/>
    <property type="gene ID" value="Pp3c4_5910"/>
</dbReference>
<dbReference type="PANTHER" id="PTHR42648:SF11">
    <property type="entry name" value="TRANSPOSON TY4-P GAG-POL POLYPROTEIN"/>
    <property type="match status" value="1"/>
</dbReference>
<evidence type="ECO:0000256" key="4">
    <source>
        <dbReference type="ARBA" id="ARBA00022801"/>
    </source>
</evidence>
<protein>
    <recommendedName>
        <fullName evidence="11">Retroviral polymerase SH3-like domain-containing protein</fullName>
    </recommendedName>
</protein>
<dbReference type="Pfam" id="PF25597">
    <property type="entry name" value="SH3_retrovirus"/>
    <property type="match status" value="1"/>
</dbReference>
<dbReference type="PANTHER" id="PTHR42648">
    <property type="entry name" value="TRANSPOSASE, PUTATIVE-RELATED"/>
    <property type="match status" value="1"/>
</dbReference>
<evidence type="ECO:0000313" key="13">
    <source>
        <dbReference type="EnsemblPlants" id="PAC:32922345.CDS.1"/>
    </source>
</evidence>
<keyword evidence="4" id="KW-0378">Hydrolase</keyword>
<reference evidence="12 14" key="1">
    <citation type="journal article" date="2008" name="Science">
        <title>The Physcomitrella genome reveals evolutionary insights into the conquest of land by plants.</title>
        <authorList>
            <person name="Rensing S."/>
            <person name="Lang D."/>
            <person name="Zimmer A."/>
            <person name="Terry A."/>
            <person name="Salamov A."/>
            <person name="Shapiro H."/>
            <person name="Nishiyama T."/>
            <person name="Perroud P.-F."/>
            <person name="Lindquist E."/>
            <person name="Kamisugi Y."/>
            <person name="Tanahashi T."/>
            <person name="Sakakibara K."/>
            <person name="Fujita T."/>
            <person name="Oishi K."/>
            <person name="Shin-I T."/>
            <person name="Kuroki Y."/>
            <person name="Toyoda A."/>
            <person name="Suzuki Y."/>
            <person name="Hashimoto A."/>
            <person name="Yamaguchi K."/>
            <person name="Sugano A."/>
            <person name="Kohara Y."/>
            <person name="Fujiyama A."/>
            <person name="Anterola A."/>
            <person name="Aoki S."/>
            <person name="Ashton N."/>
            <person name="Barbazuk W.B."/>
            <person name="Barker E."/>
            <person name="Bennetzen J."/>
            <person name="Bezanilla M."/>
            <person name="Blankenship R."/>
            <person name="Cho S.H."/>
            <person name="Dutcher S."/>
            <person name="Estelle M."/>
            <person name="Fawcett J.A."/>
            <person name="Gundlach H."/>
            <person name="Hanada K."/>
            <person name="Heyl A."/>
            <person name="Hicks K.A."/>
            <person name="Hugh J."/>
            <person name="Lohr M."/>
            <person name="Mayer K."/>
            <person name="Melkozernov A."/>
            <person name="Murata T."/>
            <person name="Nelson D."/>
            <person name="Pils B."/>
            <person name="Prigge M."/>
            <person name="Reiss B."/>
            <person name="Renner T."/>
            <person name="Rombauts S."/>
            <person name="Rushton P."/>
            <person name="Sanderfoot A."/>
            <person name="Schween G."/>
            <person name="Shiu S.-H."/>
            <person name="Stueber K."/>
            <person name="Theodoulou F.L."/>
            <person name="Tu H."/>
            <person name="Van de Peer Y."/>
            <person name="Verrier P.J."/>
            <person name="Waters E."/>
            <person name="Wood A."/>
            <person name="Yang L."/>
            <person name="Cove D."/>
            <person name="Cuming A."/>
            <person name="Hasebe M."/>
            <person name="Lucas S."/>
            <person name="Mishler D.B."/>
            <person name="Reski R."/>
            <person name="Grigoriev I."/>
            <person name="Quatrano R.S."/>
            <person name="Boore J.L."/>
        </authorList>
    </citation>
    <scope>NUCLEOTIDE SEQUENCE [LARGE SCALE GENOMIC DNA]</scope>
    <source>
        <strain evidence="13 14">cv. Gransden 2004</strain>
    </source>
</reference>
<feature type="compositionally biased region" description="Pro residues" evidence="10">
    <location>
        <begin position="230"/>
        <end position="239"/>
    </location>
</feature>
<evidence type="ECO:0000256" key="2">
    <source>
        <dbReference type="ARBA" id="ARBA00022723"/>
    </source>
</evidence>
<feature type="region of interest" description="Disordered" evidence="10">
    <location>
        <begin position="111"/>
        <end position="306"/>
    </location>
</feature>
<reference evidence="12 14" key="2">
    <citation type="journal article" date="2018" name="Plant J.">
        <title>The Physcomitrella patens chromosome-scale assembly reveals moss genome structure and evolution.</title>
        <authorList>
            <person name="Lang D."/>
            <person name="Ullrich K.K."/>
            <person name="Murat F."/>
            <person name="Fuchs J."/>
            <person name="Jenkins J."/>
            <person name="Haas F.B."/>
            <person name="Piednoel M."/>
            <person name="Gundlach H."/>
            <person name="Van Bel M."/>
            <person name="Meyberg R."/>
            <person name="Vives C."/>
            <person name="Morata J."/>
            <person name="Symeonidi A."/>
            <person name="Hiss M."/>
            <person name="Muchero W."/>
            <person name="Kamisugi Y."/>
            <person name="Saleh O."/>
            <person name="Blanc G."/>
            <person name="Decker E.L."/>
            <person name="van Gessel N."/>
            <person name="Grimwood J."/>
            <person name="Hayes R.D."/>
            <person name="Graham S.W."/>
            <person name="Gunter L.E."/>
            <person name="McDaniel S.F."/>
            <person name="Hoernstein S.N.W."/>
            <person name="Larsson A."/>
            <person name="Li F.W."/>
            <person name="Perroud P.F."/>
            <person name="Phillips J."/>
            <person name="Ranjan P."/>
            <person name="Rokshar D.S."/>
            <person name="Rothfels C.J."/>
            <person name="Schneider L."/>
            <person name="Shu S."/>
            <person name="Stevenson D.W."/>
            <person name="Thummler F."/>
            <person name="Tillich M."/>
            <person name="Villarreal Aguilar J.C."/>
            <person name="Widiez T."/>
            <person name="Wong G.K."/>
            <person name="Wymore A."/>
            <person name="Zhang Y."/>
            <person name="Zimmer A.D."/>
            <person name="Quatrano R.S."/>
            <person name="Mayer K.F.X."/>
            <person name="Goodstein D."/>
            <person name="Casacuberta J.M."/>
            <person name="Vandepoele K."/>
            <person name="Reski R."/>
            <person name="Cuming A.C."/>
            <person name="Tuskan G.A."/>
            <person name="Maumus F."/>
            <person name="Salse J."/>
            <person name="Schmutz J."/>
            <person name="Rensing S.A."/>
        </authorList>
    </citation>
    <scope>NUCLEOTIDE SEQUENCE [LARGE SCALE GENOMIC DNA]</scope>
    <source>
        <strain evidence="13 14">cv. Gransden 2004</strain>
    </source>
</reference>
<dbReference type="STRING" id="3218.A0A2K1KMB6"/>
<evidence type="ECO:0000256" key="5">
    <source>
        <dbReference type="ARBA" id="ARBA00022842"/>
    </source>
</evidence>